<dbReference type="Proteomes" id="UP000184171">
    <property type="component" value="Unassembled WGS sequence"/>
</dbReference>
<dbReference type="Pfam" id="PF13144">
    <property type="entry name" value="ChapFlgA"/>
    <property type="match status" value="1"/>
</dbReference>
<feature type="chain" id="PRO_5011811438" description="Flagella basal body P-ring formation protein FlgA" evidence="4">
    <location>
        <begin position="20"/>
        <end position="237"/>
    </location>
</feature>
<feature type="domain" description="SAF" evidence="5">
    <location>
        <begin position="113"/>
        <end position="174"/>
    </location>
</feature>
<keyword evidence="4" id="KW-1005">Bacterial flagellum biogenesis</keyword>
<name>A0A1M6MB29_MALRU</name>
<dbReference type="OrthoDB" id="5387542at2"/>
<evidence type="ECO:0000256" key="4">
    <source>
        <dbReference type="RuleBase" id="RU362063"/>
    </source>
</evidence>
<evidence type="ECO:0000256" key="2">
    <source>
        <dbReference type="ARBA" id="ARBA00022729"/>
    </source>
</evidence>
<dbReference type="AlphaFoldDB" id="A0A1M6MB29"/>
<keyword evidence="6" id="KW-0282">Flagellum</keyword>
<dbReference type="PANTHER" id="PTHR36307:SF1">
    <property type="entry name" value="FLAGELLA BASAL BODY P-RING FORMATION PROTEIN FLGA"/>
    <property type="match status" value="1"/>
</dbReference>
<evidence type="ECO:0000256" key="3">
    <source>
        <dbReference type="ARBA" id="ARBA00022764"/>
    </source>
</evidence>
<evidence type="ECO:0000259" key="5">
    <source>
        <dbReference type="SMART" id="SM00858"/>
    </source>
</evidence>
<sequence length="237" mass="26457">MKKMLLIIVLAVLPFVAMAQSPEEKGVEISQQEMAEVLSDFLTDASERLPGVELRFTAMRLPQPFTVPTGHLDFQVIPAKPGVIGSRRVTLMTRVDDRVVSNRSIRVEIEALAEILVAADNLRRGEILDKTNAIFQQQNIAKLKQPLFIADEVLGKRLKRSVRLGQPILRKQVEFPPLVNRGDRVVIRVERGSLLLTAAGEAKQDGVLDETIRVLNVNTHKEIRCRVLGPGLVTVEY</sequence>
<keyword evidence="3 4" id="KW-0574">Periplasm</keyword>
<proteinExistence type="inferred from homology"/>
<dbReference type="GO" id="GO:0042597">
    <property type="term" value="C:periplasmic space"/>
    <property type="evidence" value="ECO:0007669"/>
    <property type="project" value="UniProtKB-SubCell"/>
</dbReference>
<keyword evidence="6" id="KW-0966">Cell projection</keyword>
<evidence type="ECO:0000256" key="1">
    <source>
        <dbReference type="ARBA" id="ARBA00004418"/>
    </source>
</evidence>
<dbReference type="GO" id="GO:0044780">
    <property type="term" value="P:bacterial-type flagellum assembly"/>
    <property type="evidence" value="ECO:0007669"/>
    <property type="project" value="InterPro"/>
</dbReference>
<comment type="subcellular location">
    <subcellularLocation>
        <location evidence="1 4">Periplasm</location>
    </subcellularLocation>
</comment>
<dbReference type="NCBIfam" id="TIGR03170">
    <property type="entry name" value="flgA_cterm"/>
    <property type="match status" value="1"/>
</dbReference>
<dbReference type="SMART" id="SM00858">
    <property type="entry name" value="SAF"/>
    <property type="match status" value="1"/>
</dbReference>
<dbReference type="EMBL" id="FQZT01000017">
    <property type="protein sequence ID" value="SHJ80669.1"/>
    <property type="molecule type" value="Genomic_DNA"/>
</dbReference>
<dbReference type="InterPro" id="IPR039246">
    <property type="entry name" value="Flagellar_FlgA"/>
</dbReference>
<evidence type="ECO:0000313" key="6">
    <source>
        <dbReference type="EMBL" id="SHJ80669.1"/>
    </source>
</evidence>
<dbReference type="PANTHER" id="PTHR36307">
    <property type="entry name" value="FLAGELLA BASAL BODY P-RING FORMATION PROTEIN FLGA"/>
    <property type="match status" value="1"/>
</dbReference>
<gene>
    <name evidence="6" type="ORF">SAMN02745165_03226</name>
</gene>
<dbReference type="STRING" id="1122189.SAMN02745165_03226"/>
<dbReference type="RefSeq" id="WP_072909763.1">
    <property type="nucleotide sequence ID" value="NZ_FQZT01000017.1"/>
</dbReference>
<comment type="similarity">
    <text evidence="4">Belongs to the FlgA family.</text>
</comment>
<evidence type="ECO:0000313" key="7">
    <source>
        <dbReference type="Proteomes" id="UP000184171"/>
    </source>
</evidence>
<protein>
    <recommendedName>
        <fullName evidence="4">Flagella basal body P-ring formation protein FlgA</fullName>
    </recommendedName>
</protein>
<feature type="signal peptide" evidence="4">
    <location>
        <begin position="1"/>
        <end position="19"/>
    </location>
</feature>
<accession>A0A1M6MB29</accession>
<keyword evidence="7" id="KW-1185">Reference proteome</keyword>
<dbReference type="InterPro" id="IPR017585">
    <property type="entry name" value="SAF_FlgA"/>
</dbReference>
<dbReference type="Gene3D" id="2.30.30.760">
    <property type="match status" value="1"/>
</dbReference>
<dbReference type="InterPro" id="IPR013974">
    <property type="entry name" value="SAF"/>
</dbReference>
<organism evidence="6 7">
    <name type="scientific">Malonomonas rubra DSM 5091</name>
    <dbReference type="NCBI Taxonomy" id="1122189"/>
    <lineage>
        <taxon>Bacteria</taxon>
        <taxon>Pseudomonadati</taxon>
        <taxon>Thermodesulfobacteriota</taxon>
        <taxon>Desulfuromonadia</taxon>
        <taxon>Desulfuromonadales</taxon>
        <taxon>Geopsychrobacteraceae</taxon>
        <taxon>Malonomonas</taxon>
    </lineage>
</organism>
<reference evidence="6 7" key="1">
    <citation type="submission" date="2016-11" db="EMBL/GenBank/DDBJ databases">
        <authorList>
            <person name="Jaros S."/>
            <person name="Januszkiewicz K."/>
            <person name="Wedrychowicz H."/>
        </authorList>
    </citation>
    <scope>NUCLEOTIDE SEQUENCE [LARGE SCALE GENOMIC DNA]</scope>
    <source>
        <strain evidence="6 7">DSM 5091</strain>
    </source>
</reference>
<dbReference type="CDD" id="cd11614">
    <property type="entry name" value="SAF_CpaB_FlgA_like"/>
    <property type="match status" value="1"/>
</dbReference>
<keyword evidence="2 4" id="KW-0732">Signal</keyword>
<comment type="function">
    <text evidence="4">Involved in the assembly process of the P-ring formation. It may associate with FlgF on the rod constituting a structure essential for the P-ring assembly or may act as a modulator protein for the P-ring assembly.</text>
</comment>
<dbReference type="Gene3D" id="3.90.1210.10">
    <property type="entry name" value="Antifreeze-like/N-acetylneuraminic acid synthase C-terminal domain"/>
    <property type="match status" value="1"/>
</dbReference>
<keyword evidence="6" id="KW-0969">Cilium</keyword>